<accession>V6JEJ7</accession>
<evidence type="ECO:0000259" key="2">
    <source>
        <dbReference type="Pfam" id="PF13340"/>
    </source>
</evidence>
<evidence type="ECO:0000313" key="3">
    <source>
        <dbReference type="EMBL" id="EST18230.1"/>
    </source>
</evidence>
<protein>
    <submittedName>
        <fullName evidence="3">Uncharacterized protein</fullName>
    </submittedName>
</protein>
<dbReference type="AlphaFoldDB" id="V6JEJ7"/>
<dbReference type="InterPro" id="IPR025161">
    <property type="entry name" value="IS402-like_dom"/>
</dbReference>
<dbReference type="Proteomes" id="UP000017984">
    <property type="component" value="Chromosome"/>
</dbReference>
<dbReference type="HOGENOM" id="CLU_055261_0_0_11"/>
<dbReference type="STRING" id="1352936.M878_45490"/>
<gene>
    <name evidence="3" type="ORF">M878_45490</name>
</gene>
<dbReference type="GO" id="GO:0006313">
    <property type="term" value="P:DNA transposition"/>
    <property type="evidence" value="ECO:0007669"/>
    <property type="project" value="InterPro"/>
</dbReference>
<dbReference type="PANTHER" id="PTHR30007:SF0">
    <property type="entry name" value="TRANSPOSASE"/>
    <property type="match status" value="1"/>
</dbReference>
<dbReference type="PATRIC" id="fig|1352936.5.peg.9461"/>
<organism evidence="3 4">
    <name type="scientific">Streptomyces roseochromogenus subsp. oscitans DS 12.976</name>
    <dbReference type="NCBI Taxonomy" id="1352936"/>
    <lineage>
        <taxon>Bacteria</taxon>
        <taxon>Bacillati</taxon>
        <taxon>Actinomycetota</taxon>
        <taxon>Actinomycetes</taxon>
        <taxon>Kitasatosporales</taxon>
        <taxon>Streptomycetaceae</taxon>
        <taxon>Streptomyces</taxon>
    </lineage>
</organism>
<reference evidence="3 4" key="1">
    <citation type="journal article" date="2014" name="Genome Announc.">
        <title>Draft Genome Sequence of Streptomyces roseochromogenes subsp. oscitans DS 12.976, Producer of the Aminocoumarin Antibiotic Clorobiocin.</title>
        <authorList>
            <person name="Ruckert C."/>
            <person name="Kalinowski J."/>
            <person name="Heide L."/>
            <person name="Apel A.K."/>
        </authorList>
    </citation>
    <scope>NUCLEOTIDE SEQUENCE [LARGE SCALE GENOMIC DNA]</scope>
    <source>
        <strain evidence="3 4">DS 12.976</strain>
    </source>
</reference>
<evidence type="ECO:0000313" key="4">
    <source>
        <dbReference type="Proteomes" id="UP000017984"/>
    </source>
</evidence>
<dbReference type="InterPro" id="IPR002559">
    <property type="entry name" value="Transposase_11"/>
</dbReference>
<dbReference type="EMBL" id="AWQX01000395">
    <property type="protein sequence ID" value="EST18230.1"/>
    <property type="molecule type" value="Genomic_DNA"/>
</dbReference>
<dbReference type="GO" id="GO:0004803">
    <property type="term" value="F:transposase activity"/>
    <property type="evidence" value="ECO:0007669"/>
    <property type="project" value="InterPro"/>
</dbReference>
<dbReference type="GO" id="GO:0003677">
    <property type="term" value="F:DNA binding"/>
    <property type="evidence" value="ECO:0007669"/>
    <property type="project" value="InterPro"/>
</dbReference>
<name>V6JEJ7_STRRC</name>
<keyword evidence="4" id="KW-1185">Reference proteome</keyword>
<dbReference type="OrthoDB" id="3542657at2"/>
<comment type="caution">
    <text evidence="3">The sequence shown here is derived from an EMBL/GenBank/DDBJ whole genome shotgun (WGS) entry which is preliminary data.</text>
</comment>
<sequence length="285" mass="32318">MRQRRYPSDTTDLEWSLIERLLTVPACQTQRGGRPEAHPRREIVDALRYIVDTGCKWSALPQDYPPFKTVFGFLTRWSAAGVFNLIRDQPRRRIRKSMGTSPHPVAVVIDSQSVKVAATVPRSTSGYDAGKKIPGRKRHIVVDTKGLPLFVMVTPADMHDSVAAREALFRLRLMHPEITIVWADSAYAGTLVDWAKSFLHLTLKTVSRPKDAKRFVVLPRRWVVERSLAWLLHARRNARDYETLPQHSEAMLTLAAITLMTRRLTRQPIHPNAAAPRPQAALRAA</sequence>
<proteinExistence type="predicted"/>
<dbReference type="PANTHER" id="PTHR30007">
    <property type="entry name" value="PHP DOMAIN PROTEIN"/>
    <property type="match status" value="1"/>
</dbReference>
<dbReference type="Pfam" id="PF01609">
    <property type="entry name" value="DDE_Tnp_1"/>
    <property type="match status" value="1"/>
</dbReference>
<evidence type="ECO:0000259" key="1">
    <source>
        <dbReference type="Pfam" id="PF01609"/>
    </source>
</evidence>
<dbReference type="Pfam" id="PF13340">
    <property type="entry name" value="DUF4096"/>
    <property type="match status" value="1"/>
</dbReference>
<feature type="domain" description="Insertion element IS402-like" evidence="2">
    <location>
        <begin position="11"/>
        <end position="85"/>
    </location>
</feature>
<feature type="domain" description="Transposase IS4-like" evidence="1">
    <location>
        <begin position="104"/>
        <end position="258"/>
    </location>
</feature>
<dbReference type="NCBIfam" id="NF033580">
    <property type="entry name" value="transpos_IS5_3"/>
    <property type="match status" value="1"/>
</dbReference>